<dbReference type="InterPro" id="IPR006680">
    <property type="entry name" value="Amidohydro-rel"/>
</dbReference>
<dbReference type="EMBL" id="JASNQZ010000006">
    <property type="protein sequence ID" value="KAL0956500.1"/>
    <property type="molecule type" value="Genomic_DNA"/>
</dbReference>
<reference evidence="3" key="1">
    <citation type="submission" date="2024-06" db="EMBL/GenBank/DDBJ databases">
        <title>Multi-omics analyses provide insights into the biosynthesis of the anticancer antibiotic pleurotin in Hohenbuehelia grisea.</title>
        <authorList>
            <person name="Weaver J.A."/>
            <person name="Alberti F."/>
        </authorList>
    </citation>
    <scope>NUCLEOTIDE SEQUENCE [LARGE SCALE GENOMIC DNA]</scope>
    <source>
        <strain evidence="3">T-177</strain>
    </source>
</reference>
<protein>
    <recommendedName>
        <fullName evidence="1">Amidohydrolase-related domain-containing protein</fullName>
    </recommendedName>
</protein>
<comment type="caution">
    <text evidence="2">The sequence shown here is derived from an EMBL/GenBank/DDBJ whole genome shotgun (WGS) entry which is preliminary data.</text>
</comment>
<keyword evidence="3" id="KW-1185">Reference proteome</keyword>
<dbReference type="SUPFAM" id="SSF51338">
    <property type="entry name" value="Composite domain of metallo-dependent hydrolases"/>
    <property type="match status" value="1"/>
</dbReference>
<dbReference type="InterPro" id="IPR050138">
    <property type="entry name" value="DHOase/Allantoinase_Hydrolase"/>
</dbReference>
<dbReference type="PANTHER" id="PTHR43668:SF5">
    <property type="entry name" value="AMIDOHYDROLASE 3 DOMAIN-CONTAINING PROTEIN"/>
    <property type="match status" value="1"/>
</dbReference>
<dbReference type="SUPFAM" id="SSF51556">
    <property type="entry name" value="Metallo-dependent hydrolases"/>
    <property type="match status" value="1"/>
</dbReference>
<accession>A0ABR3JMZ4</accession>
<evidence type="ECO:0000259" key="1">
    <source>
        <dbReference type="Pfam" id="PF01979"/>
    </source>
</evidence>
<evidence type="ECO:0000313" key="3">
    <source>
        <dbReference type="Proteomes" id="UP001556367"/>
    </source>
</evidence>
<proteinExistence type="predicted"/>
<dbReference type="InterPro" id="IPR011059">
    <property type="entry name" value="Metal-dep_hydrolase_composite"/>
</dbReference>
<dbReference type="InterPro" id="IPR032466">
    <property type="entry name" value="Metal_Hydrolase"/>
</dbReference>
<sequence length="990" mass="108081">MFPILPTQAAMHVLDRFPPQQRRPLEKESALLDAIDALNVNRTFALIVMYSYTMFCIPAQGAVNRKGNRLFILAPCAIYRFAFLTELRRVLARSITASMDKVQLRHRHRPSAPSLRVHAVALLASLSLLVVIYHNLHLPRSNTNPKLPLHATESVARCRALKVKPGPPSDFEERTVSDRYVSGTKPYLLKNAKIWTGGENGTEVVEGDILVDKGIIMGVGHFGTDFSEEMIAKDELEVVDVRGAWITPGIVDMHSHLGDGAAPELEGAVDDNSIKGNTQPWLRSLDGLNTHDDSYRLSVSGGVTTALVLPGSANAIGGQAFLIKLRPTAEKTPSSMLLEPPYQINSSFPDPEKPLHWRHMKHACGENPSRVYEGTRMDTIWAFRQAYETARQIKVQQDDYCAKAQANEWDGLGDFPENLQWEALVDVLRGRVKVQIHCYEAVDLDGLVRISNEFKFPISAFHHASEAYLVPDVLKRAYGAPPAIALFATNARYKREAYRSSEFAPRVLSAHGLRVAMKSDHPVLNSRHLLYEAQQAHFYGLPENLAISAVTTIPADVIGMGHRLGHIKKGWDADIVVWDSHPLALGATPTQVFIDGVPQLANPFVVEKPKIFQRSPKVPNFDKEANDAVKFEGLPPLEPAKSIAGTTLFTNVKTILVNQGGSIRELLSAANEAQYGTVLVRGGKIECSEVGVVCVRAAESTDDRVQVVDLEGGSISPGLVSFGAPLGLETINQEPTTNDVTVYDPLVKAVPGIIGGDTSVIRAADGLQLGTRDALLAYRAGVTIGITAPVHNQFFAGLGTAFSVAAAHRLEEGAIAKEITGLHVSVRHFGDQPSISTQIAALRRLFLQPAEGDLGRWFKEVIKGTVPLVVEAHSADIIATLIVLKKEVEAETKSHIRLTVTGASEAHILAKELASASVGVILNPPRPFPAFWENRRILPGPPLTKKSALAELLSHNVTVGLGIEEIWSARNTRFDLAWVSSTSRLANYCL</sequence>
<dbReference type="Pfam" id="PF01979">
    <property type="entry name" value="Amidohydro_1"/>
    <property type="match status" value="1"/>
</dbReference>
<name>A0ABR3JMZ4_9AGAR</name>
<evidence type="ECO:0000313" key="2">
    <source>
        <dbReference type="EMBL" id="KAL0956500.1"/>
    </source>
</evidence>
<dbReference type="Proteomes" id="UP001556367">
    <property type="component" value="Unassembled WGS sequence"/>
</dbReference>
<organism evidence="2 3">
    <name type="scientific">Hohenbuehelia grisea</name>
    <dbReference type="NCBI Taxonomy" id="104357"/>
    <lineage>
        <taxon>Eukaryota</taxon>
        <taxon>Fungi</taxon>
        <taxon>Dikarya</taxon>
        <taxon>Basidiomycota</taxon>
        <taxon>Agaricomycotina</taxon>
        <taxon>Agaricomycetes</taxon>
        <taxon>Agaricomycetidae</taxon>
        <taxon>Agaricales</taxon>
        <taxon>Pleurotineae</taxon>
        <taxon>Pleurotaceae</taxon>
        <taxon>Hohenbuehelia</taxon>
    </lineage>
</organism>
<gene>
    <name evidence="2" type="ORF">HGRIS_002644</name>
</gene>
<dbReference type="PANTHER" id="PTHR43668">
    <property type="entry name" value="ALLANTOINASE"/>
    <property type="match status" value="1"/>
</dbReference>
<dbReference type="Gene3D" id="3.20.20.140">
    <property type="entry name" value="Metal-dependent hydrolases"/>
    <property type="match status" value="2"/>
</dbReference>
<feature type="domain" description="Amidohydrolase-related" evidence="1">
    <location>
        <begin position="504"/>
        <end position="596"/>
    </location>
</feature>